<reference evidence="15" key="1">
    <citation type="journal article" date="2015" name="Nature">
        <title>Complex archaea that bridge the gap between prokaryotes and eukaryotes.</title>
        <authorList>
            <person name="Spang A."/>
            <person name="Saw J.H."/>
            <person name="Jorgensen S.L."/>
            <person name="Zaremba-Niedzwiedzka K."/>
            <person name="Martijn J."/>
            <person name="Lind A.E."/>
            <person name="van Eijk R."/>
            <person name="Schleper C."/>
            <person name="Guy L."/>
            <person name="Ettema T.J."/>
        </authorList>
    </citation>
    <scope>NUCLEOTIDE SEQUENCE</scope>
</reference>
<evidence type="ECO:0000256" key="12">
    <source>
        <dbReference type="ARBA" id="ARBA00023136"/>
    </source>
</evidence>
<evidence type="ECO:0000256" key="10">
    <source>
        <dbReference type="ARBA" id="ARBA00022840"/>
    </source>
</evidence>
<sequence length="556" mass="63523">MKLQHLFRLIQINHVLSKHRLDEFIQNTHILGPLRFLSYLSPYRWTHSNKTPRGERLRLALEDLGPIFVKIGQILSTRRDLLPDDIADALAKLQDRVMPFPNEQARALIQEAYGEQALDSLFLHIDEQPLASASIAQVHAATLIDGRNVIIKIVRPNIRPRIRRDIDLLHILADLAERFWVDGRRLRPKEVVVEIEKNLFDELDMMREAASASQLRRNFADSTLLYVPEINWQLTKSNLLVQERIYGVPIGDVAKLHANHVNMEKLAEIGVEIFFTQAFKHGFFHADMHPGNIMVDISDPENPRYIAVDFGIMGTLSPDDQNYLADNFLAFFKSDYRRVAELHIQSGWVPADTRIDEFEAAIRSVCEPIFAKPLKEISFGHVLLRLFQTARRFNMQVQPQLVLLQKTLLNIEGLGRQLYPELDLWKTAKPILEQWMQEKMGWRAALDNIKQEIPNWAQTLPKLPNLMHTLVQQAQDGKLKMQLSSDDLKQLQQEVRNASYRSAAAISGAAFIIGAAVIKGLDGYAPSMIAGMPVLSWVFGIWGALLLYFSLTRTSN</sequence>
<keyword evidence="8" id="KW-0547">Nucleotide-binding</keyword>
<keyword evidence="11 13" id="KW-1133">Transmembrane helix</keyword>
<evidence type="ECO:0000256" key="11">
    <source>
        <dbReference type="ARBA" id="ARBA00022989"/>
    </source>
</evidence>
<dbReference type="AlphaFoldDB" id="A0A0F9UW51"/>
<dbReference type="UniPathway" id="UPA00232"/>
<evidence type="ECO:0000256" key="5">
    <source>
        <dbReference type="ARBA" id="ARBA00022679"/>
    </source>
</evidence>
<evidence type="ECO:0000259" key="14">
    <source>
        <dbReference type="Pfam" id="PF03109"/>
    </source>
</evidence>
<dbReference type="PANTHER" id="PTHR10566:SF113">
    <property type="entry name" value="PROTEIN ACTIVITY OF BC1 COMPLEX KINASE 7, CHLOROPLASTIC"/>
    <property type="match status" value="1"/>
</dbReference>
<feature type="transmembrane region" description="Helical" evidence="13">
    <location>
        <begin position="530"/>
        <end position="551"/>
    </location>
</feature>
<organism evidence="15">
    <name type="scientific">marine sediment metagenome</name>
    <dbReference type="NCBI Taxonomy" id="412755"/>
    <lineage>
        <taxon>unclassified sequences</taxon>
        <taxon>metagenomes</taxon>
        <taxon>ecological metagenomes</taxon>
    </lineage>
</organism>
<dbReference type="EMBL" id="LAZR01000786">
    <property type="protein sequence ID" value="KKN57838.1"/>
    <property type="molecule type" value="Genomic_DNA"/>
</dbReference>
<keyword evidence="6" id="KW-0831">Ubiquinone biosynthesis</keyword>
<name>A0A0F9UW51_9ZZZZ</name>
<keyword evidence="12 13" id="KW-0472">Membrane</keyword>
<evidence type="ECO:0000256" key="9">
    <source>
        <dbReference type="ARBA" id="ARBA00022777"/>
    </source>
</evidence>
<dbReference type="NCBIfam" id="NF003404">
    <property type="entry name" value="PRK04750.1"/>
    <property type="match status" value="1"/>
</dbReference>
<dbReference type="NCBIfam" id="TIGR01982">
    <property type="entry name" value="UbiB"/>
    <property type="match status" value="1"/>
</dbReference>
<evidence type="ECO:0000256" key="13">
    <source>
        <dbReference type="SAM" id="Phobius"/>
    </source>
</evidence>
<dbReference type="Pfam" id="PF03109">
    <property type="entry name" value="ABC1"/>
    <property type="match status" value="1"/>
</dbReference>
<dbReference type="InterPro" id="IPR010232">
    <property type="entry name" value="UbiB"/>
</dbReference>
<dbReference type="InterPro" id="IPR050154">
    <property type="entry name" value="UbiB_kinase"/>
</dbReference>
<dbReference type="GO" id="GO:0005524">
    <property type="term" value="F:ATP binding"/>
    <property type="evidence" value="ECO:0007669"/>
    <property type="project" value="UniProtKB-KW"/>
</dbReference>
<comment type="caution">
    <text evidence="15">The sequence shown here is derived from an EMBL/GenBank/DDBJ whole genome shotgun (WGS) entry which is preliminary data.</text>
</comment>
<keyword evidence="4" id="KW-0997">Cell inner membrane</keyword>
<dbReference type="InterPro" id="IPR011009">
    <property type="entry name" value="Kinase-like_dom_sf"/>
</dbReference>
<feature type="domain" description="ABC1 atypical kinase-like" evidence="14">
    <location>
        <begin position="92"/>
        <end position="343"/>
    </location>
</feature>
<comment type="pathway">
    <text evidence="1">Cofactor biosynthesis; ubiquinone biosynthesis [regulation].</text>
</comment>
<dbReference type="SUPFAM" id="SSF56112">
    <property type="entry name" value="Protein kinase-like (PK-like)"/>
    <property type="match status" value="1"/>
</dbReference>
<evidence type="ECO:0000256" key="8">
    <source>
        <dbReference type="ARBA" id="ARBA00022741"/>
    </source>
</evidence>
<evidence type="ECO:0000256" key="6">
    <source>
        <dbReference type="ARBA" id="ARBA00022688"/>
    </source>
</evidence>
<dbReference type="PANTHER" id="PTHR10566">
    <property type="entry name" value="CHAPERONE-ACTIVITY OF BC1 COMPLEX CABC1 -RELATED"/>
    <property type="match status" value="1"/>
</dbReference>
<protein>
    <recommendedName>
        <fullName evidence="14">ABC1 atypical kinase-like domain-containing protein</fullName>
    </recommendedName>
</protein>
<dbReference type="GO" id="GO:0006744">
    <property type="term" value="P:ubiquinone biosynthetic process"/>
    <property type="evidence" value="ECO:0007669"/>
    <property type="project" value="UniProtKB-UniPathway"/>
</dbReference>
<dbReference type="InterPro" id="IPR004147">
    <property type="entry name" value="ABC1_dom"/>
</dbReference>
<keyword evidence="9" id="KW-0418">Kinase</keyword>
<comment type="similarity">
    <text evidence="2">Belongs to the protein kinase superfamily. ADCK protein kinase family.</text>
</comment>
<keyword evidence="3" id="KW-1003">Cell membrane</keyword>
<dbReference type="HAMAP" id="MF_00414">
    <property type="entry name" value="UbiB"/>
    <property type="match status" value="1"/>
</dbReference>
<dbReference type="InterPro" id="IPR045308">
    <property type="entry name" value="UbiB_bact"/>
</dbReference>
<keyword evidence="7 13" id="KW-0812">Transmembrane</keyword>
<evidence type="ECO:0000256" key="3">
    <source>
        <dbReference type="ARBA" id="ARBA00022475"/>
    </source>
</evidence>
<evidence type="ECO:0000256" key="4">
    <source>
        <dbReference type="ARBA" id="ARBA00022519"/>
    </source>
</evidence>
<accession>A0A0F9UW51</accession>
<dbReference type="CDD" id="cd13972">
    <property type="entry name" value="UbiB"/>
    <property type="match status" value="1"/>
</dbReference>
<keyword evidence="5" id="KW-0808">Transferase</keyword>
<evidence type="ECO:0000313" key="15">
    <source>
        <dbReference type="EMBL" id="KKN57838.1"/>
    </source>
</evidence>
<evidence type="ECO:0000256" key="7">
    <source>
        <dbReference type="ARBA" id="ARBA00022692"/>
    </source>
</evidence>
<evidence type="ECO:0000256" key="2">
    <source>
        <dbReference type="ARBA" id="ARBA00009670"/>
    </source>
</evidence>
<gene>
    <name evidence="15" type="ORF">LCGC14_0558250</name>
</gene>
<keyword evidence="10" id="KW-0067">ATP-binding</keyword>
<dbReference type="GO" id="GO:0016301">
    <property type="term" value="F:kinase activity"/>
    <property type="evidence" value="ECO:0007669"/>
    <property type="project" value="UniProtKB-KW"/>
</dbReference>
<evidence type="ECO:0000256" key="1">
    <source>
        <dbReference type="ARBA" id="ARBA00005020"/>
    </source>
</evidence>
<dbReference type="Gene3D" id="1.10.510.10">
    <property type="entry name" value="Transferase(Phosphotransferase) domain 1"/>
    <property type="match status" value="1"/>
</dbReference>
<proteinExistence type="inferred from homology"/>